<proteinExistence type="inferred from homology"/>
<comment type="similarity">
    <text evidence="2 6">Belongs to the class-I pyridoxal-phosphate-dependent aminotransferase family.</text>
</comment>
<dbReference type="SUPFAM" id="SSF53383">
    <property type="entry name" value="PLP-dependent transferases"/>
    <property type="match status" value="1"/>
</dbReference>
<dbReference type="Gene3D" id="3.90.1150.10">
    <property type="entry name" value="Aspartate Aminotransferase, domain 1"/>
    <property type="match status" value="1"/>
</dbReference>
<evidence type="ECO:0000256" key="6">
    <source>
        <dbReference type="RuleBase" id="RU000481"/>
    </source>
</evidence>
<sequence>MKQSKRVERLEPSVTLATAAKAKALKAQGKDIISLTVGEPDFATPENIQEAAIAAIKNGKASYYTPTAGIPELRQAIVSYLETYYGLTYDASQTIVTDGAKFALYALFQTILDPKDEVIIPVPYWVSYGEQVKLAEGVPVFVTGQEVNDFKVTLEQLEQARSSKTKAVIINSPSNPTGMIYTKEELQVIGEWAVKNDILIVADDIYGRLVYNDNEFTPIVTISKAIREQTIIINGVSKTYAMTGWRIGYAVGDQKIIDGMIAIASQSTSNPTAVSQYAAVEALQGEQDTVEEMRKAFEERLDIVFPLVANLPGVSVKRPQGAFYLFPNVKETLAICGYEQVTPWVEDLLEEAGVALVTGEGFGAPENVRLSYAANLATLEEGIRRIQRFIESKSQNE</sequence>
<dbReference type="InterPro" id="IPR050596">
    <property type="entry name" value="AspAT/PAT-like"/>
</dbReference>
<gene>
    <name evidence="8" type="ORF">C6N14_11310</name>
</gene>
<dbReference type="RefSeq" id="WP_108146285.1">
    <property type="nucleotide sequence ID" value="NZ_PYGR01000053.1"/>
</dbReference>
<reference evidence="8 9" key="1">
    <citation type="submission" date="2018-03" db="EMBL/GenBank/DDBJ databases">
        <title>Draft genome sequences of four Enterococcus mundtii strains isolated from beef slaughterhouses in Kenya.</title>
        <authorList>
            <person name="Wambui J."/>
            <person name="Stevens M."/>
            <person name="Njage P."/>
            <person name="Stephan R."/>
            <person name="Tasara T."/>
        </authorList>
    </citation>
    <scope>NUCLEOTIDE SEQUENCE [LARGE SCALE GENOMIC DNA]</scope>
    <source>
        <strain evidence="8 9">H18-EM</strain>
    </source>
</reference>
<dbReference type="PANTHER" id="PTHR46383:SF1">
    <property type="entry name" value="ASPARTATE AMINOTRANSFERASE"/>
    <property type="match status" value="1"/>
</dbReference>
<evidence type="ECO:0000259" key="7">
    <source>
        <dbReference type="Pfam" id="PF00155"/>
    </source>
</evidence>
<dbReference type="Pfam" id="PF00155">
    <property type="entry name" value="Aminotran_1_2"/>
    <property type="match status" value="1"/>
</dbReference>
<keyword evidence="4 6" id="KW-0808">Transferase</keyword>
<keyword evidence="3 6" id="KW-0032">Aminotransferase</keyword>
<dbReference type="PANTHER" id="PTHR46383">
    <property type="entry name" value="ASPARTATE AMINOTRANSFERASE"/>
    <property type="match status" value="1"/>
</dbReference>
<evidence type="ECO:0000313" key="9">
    <source>
        <dbReference type="Proteomes" id="UP000244022"/>
    </source>
</evidence>
<dbReference type="GO" id="GO:0008483">
    <property type="term" value="F:transaminase activity"/>
    <property type="evidence" value="ECO:0007669"/>
    <property type="project" value="UniProtKB-KW"/>
</dbReference>
<comment type="cofactor">
    <cofactor evidence="1 6">
        <name>pyridoxal 5'-phosphate</name>
        <dbReference type="ChEBI" id="CHEBI:597326"/>
    </cofactor>
</comment>
<dbReference type="FunFam" id="3.40.640.10:FF:000033">
    <property type="entry name" value="Aspartate aminotransferase"/>
    <property type="match status" value="1"/>
</dbReference>
<dbReference type="EMBL" id="PYGR01000053">
    <property type="protein sequence ID" value="PTO34635.1"/>
    <property type="molecule type" value="Genomic_DNA"/>
</dbReference>
<dbReference type="GO" id="GO:0030170">
    <property type="term" value="F:pyridoxal phosphate binding"/>
    <property type="evidence" value="ECO:0007669"/>
    <property type="project" value="InterPro"/>
</dbReference>
<evidence type="ECO:0000256" key="4">
    <source>
        <dbReference type="ARBA" id="ARBA00022679"/>
    </source>
</evidence>
<dbReference type="GO" id="GO:0006520">
    <property type="term" value="P:amino acid metabolic process"/>
    <property type="evidence" value="ECO:0007669"/>
    <property type="project" value="InterPro"/>
</dbReference>
<dbReference type="InterPro" id="IPR004839">
    <property type="entry name" value="Aminotransferase_I/II_large"/>
</dbReference>
<dbReference type="CDD" id="cd00609">
    <property type="entry name" value="AAT_like"/>
    <property type="match status" value="1"/>
</dbReference>
<dbReference type="Proteomes" id="UP000244022">
    <property type="component" value="Unassembled WGS sequence"/>
</dbReference>
<dbReference type="EC" id="2.6.1.-" evidence="6"/>
<dbReference type="PROSITE" id="PS00105">
    <property type="entry name" value="AA_TRANSFER_CLASS_1"/>
    <property type="match status" value="1"/>
</dbReference>
<dbReference type="PRINTS" id="PR00753">
    <property type="entry name" value="ACCSYNTHASE"/>
</dbReference>
<evidence type="ECO:0000313" key="8">
    <source>
        <dbReference type="EMBL" id="PTO34635.1"/>
    </source>
</evidence>
<comment type="caution">
    <text evidence="8">The sequence shown here is derived from an EMBL/GenBank/DDBJ whole genome shotgun (WGS) entry which is preliminary data.</text>
</comment>
<dbReference type="AlphaFoldDB" id="A0A2T5DAK6"/>
<feature type="domain" description="Aminotransferase class I/classII large" evidence="7">
    <location>
        <begin position="30"/>
        <end position="386"/>
    </location>
</feature>
<keyword evidence="5" id="KW-0663">Pyridoxal phosphate</keyword>
<protein>
    <recommendedName>
        <fullName evidence="6">Aminotransferase</fullName>
        <ecNumber evidence="6">2.6.1.-</ecNumber>
    </recommendedName>
</protein>
<name>A0A2T5DAK6_ENTMU</name>
<dbReference type="InterPro" id="IPR015421">
    <property type="entry name" value="PyrdxlP-dep_Trfase_major"/>
</dbReference>
<evidence type="ECO:0000256" key="3">
    <source>
        <dbReference type="ARBA" id="ARBA00022576"/>
    </source>
</evidence>
<evidence type="ECO:0000256" key="1">
    <source>
        <dbReference type="ARBA" id="ARBA00001933"/>
    </source>
</evidence>
<organism evidence="8 9">
    <name type="scientific">Enterococcus mundtii</name>
    <dbReference type="NCBI Taxonomy" id="53346"/>
    <lineage>
        <taxon>Bacteria</taxon>
        <taxon>Bacillati</taxon>
        <taxon>Bacillota</taxon>
        <taxon>Bacilli</taxon>
        <taxon>Lactobacillales</taxon>
        <taxon>Enterococcaceae</taxon>
        <taxon>Enterococcus</taxon>
    </lineage>
</organism>
<evidence type="ECO:0000256" key="5">
    <source>
        <dbReference type="ARBA" id="ARBA00022898"/>
    </source>
</evidence>
<dbReference type="Gene3D" id="3.40.640.10">
    <property type="entry name" value="Type I PLP-dependent aspartate aminotransferase-like (Major domain)"/>
    <property type="match status" value="1"/>
</dbReference>
<dbReference type="InterPro" id="IPR015424">
    <property type="entry name" value="PyrdxlP-dep_Trfase"/>
</dbReference>
<dbReference type="InterPro" id="IPR015422">
    <property type="entry name" value="PyrdxlP-dep_Trfase_small"/>
</dbReference>
<accession>A0A2T5DAK6</accession>
<evidence type="ECO:0000256" key="2">
    <source>
        <dbReference type="ARBA" id="ARBA00007441"/>
    </source>
</evidence>
<dbReference type="InterPro" id="IPR004838">
    <property type="entry name" value="NHTrfase_class1_PyrdxlP-BS"/>
</dbReference>